<keyword evidence="19" id="KW-0464">Manganese</keyword>
<evidence type="ECO:0000259" key="24">
    <source>
        <dbReference type="SMART" id="SM00865"/>
    </source>
</evidence>
<dbReference type="InterPro" id="IPR003859">
    <property type="entry name" value="Galactosyl_T"/>
</dbReference>
<evidence type="ECO:0000256" key="8">
    <source>
        <dbReference type="ARBA" id="ARBA00022679"/>
    </source>
</evidence>
<evidence type="ECO:0000256" key="5">
    <source>
        <dbReference type="ARBA" id="ARBA00005735"/>
    </source>
</evidence>
<dbReference type="Gene3D" id="3.40.50.1440">
    <property type="entry name" value="Tubulin/FtsZ, GTPase domain"/>
    <property type="match status" value="1"/>
</dbReference>
<evidence type="ECO:0000256" key="20">
    <source>
        <dbReference type="ARBA" id="ARBA00038891"/>
    </source>
</evidence>
<organism evidence="25 26">
    <name type="scientific">Fukomys damarensis</name>
    <name type="common">Damaraland mole rat</name>
    <name type="synonym">Cryptomys damarensis</name>
    <dbReference type="NCBI Taxonomy" id="885580"/>
    <lineage>
        <taxon>Eukaryota</taxon>
        <taxon>Metazoa</taxon>
        <taxon>Chordata</taxon>
        <taxon>Craniata</taxon>
        <taxon>Vertebrata</taxon>
        <taxon>Euteleostomi</taxon>
        <taxon>Mammalia</taxon>
        <taxon>Eutheria</taxon>
        <taxon>Euarchontoglires</taxon>
        <taxon>Glires</taxon>
        <taxon>Rodentia</taxon>
        <taxon>Hystricomorpha</taxon>
        <taxon>Bathyergidae</taxon>
        <taxon>Fukomys</taxon>
    </lineage>
</organism>
<evidence type="ECO:0000256" key="13">
    <source>
        <dbReference type="ARBA" id="ARBA00022989"/>
    </source>
</evidence>
<keyword evidence="17" id="KW-1015">Disulfide bond</keyword>
<dbReference type="CDD" id="cd00899">
    <property type="entry name" value="b4GalT"/>
    <property type="match status" value="1"/>
</dbReference>
<gene>
    <name evidence="25" type="ORF">H920_03195</name>
</gene>
<comment type="catalytic activity">
    <reaction evidence="23">
        <text>N-acetyl-D-glucosamine + UDP-alpha-D-galactose = beta-D-galactosyl-(1-&gt;4)-N-acetyl-D-glucosamine + UDP + H(+)</text>
        <dbReference type="Rhea" id="RHEA:17745"/>
        <dbReference type="ChEBI" id="CHEBI:15378"/>
        <dbReference type="ChEBI" id="CHEBI:58223"/>
        <dbReference type="ChEBI" id="CHEBI:60152"/>
        <dbReference type="ChEBI" id="CHEBI:66914"/>
        <dbReference type="ChEBI" id="CHEBI:506227"/>
        <dbReference type="EC" id="2.4.1.90"/>
    </reaction>
    <physiologicalReaction direction="left-to-right" evidence="23">
        <dbReference type="Rhea" id="RHEA:17746"/>
    </physiologicalReaction>
</comment>
<comment type="similarity">
    <text evidence="5">Belongs to the glycosyltransferase 7 family.</text>
</comment>
<name>A0A091DW69_FUKDA</name>
<comment type="pathway">
    <text evidence="4">Protein modification; protein glycosylation.</text>
</comment>
<dbReference type="SUPFAM" id="SSF55307">
    <property type="entry name" value="Tubulin C-terminal domain-like"/>
    <property type="match status" value="2"/>
</dbReference>
<dbReference type="Pfam" id="PF13733">
    <property type="entry name" value="Glyco_transf_7N"/>
    <property type="match status" value="1"/>
</dbReference>
<dbReference type="EC" id="2.4.1.90" evidence="20"/>
<reference evidence="25 26" key="1">
    <citation type="submission" date="2013-11" db="EMBL/GenBank/DDBJ databases">
        <title>The Damaraland mole rat (Fukomys damarensis) genome and evolution of African mole rats.</title>
        <authorList>
            <person name="Gladyshev V.N."/>
            <person name="Fang X."/>
        </authorList>
    </citation>
    <scope>NUCLEOTIDE SEQUENCE [LARGE SCALE GENOMIC DNA]</scope>
    <source>
        <tissue evidence="25">Liver</tissue>
    </source>
</reference>
<evidence type="ECO:0000256" key="4">
    <source>
        <dbReference type="ARBA" id="ARBA00004922"/>
    </source>
</evidence>
<keyword evidence="26" id="KW-1185">Reference proteome</keyword>
<dbReference type="GO" id="GO:0000139">
    <property type="term" value="C:Golgi membrane"/>
    <property type="evidence" value="ECO:0007669"/>
    <property type="project" value="UniProtKB-SubCell"/>
</dbReference>
<dbReference type="AlphaFoldDB" id="A0A091DW69"/>
<keyword evidence="13" id="KW-1133">Transmembrane helix</keyword>
<dbReference type="SMART" id="SM00865">
    <property type="entry name" value="Tubulin_C"/>
    <property type="match status" value="2"/>
</dbReference>
<keyword evidence="12" id="KW-0735">Signal-anchor</keyword>
<comment type="subcellular location">
    <subcellularLocation>
        <location evidence="3">Cytoplasm</location>
    </subcellularLocation>
    <subcellularLocation>
        <location evidence="2">Golgi apparatus membrane</location>
        <topology evidence="2">Single-pass type II membrane protein</topology>
    </subcellularLocation>
</comment>
<evidence type="ECO:0000256" key="15">
    <source>
        <dbReference type="ARBA" id="ARBA00023134"/>
    </source>
</evidence>
<keyword evidence="16" id="KW-0472">Membrane</keyword>
<dbReference type="STRING" id="885580.ENSFDAP00000003827"/>
<sequence>MSGAVFIDLEPTVIEVSTGTYSQLFHLEQLITGKEDAADNYTCRQYSIGKETNLVPYPRIHFPLAPVISAEKAYHEQLSVAELTDACFEPTNPMVKCDPRHGKCMACCLLYCGDVIPKDVNAAIATIKSKRSIHFADWCPTGFKTNLVPYPRIHFPLAPVISAEKAYHEQLSVAELTDACFEPTNPMVKCDPRHGKCMACCLLYCGDVIPKDVNAAIATIKSKRSIHFADWCPTGFKHSRPGADSDTGPATNLTSAPVSPTRALSLPACPEESPLLVGPMMIEFNIPVDLELLAKQNPGIKMGGRYTPKNCISPHKVAIIIPFRNRQEHLKYWLYYLHPILQRQQLDYGIYVINQAGDSMFNRAKLLNIGFQEALKDYDYNCFVFSDVDLIPMDDHNAYRCFSQPRHISVAMDKFGFSLPYVQYFGGVSALSKQQFLAINGFPNNYWGWGGEDDDIFNRLVFKGMSISRPNAVVGRCRMIRHSRDKKNEPNPQRFARIAHTKETMHSDGLNSLTYQVLDIERYQLYTKITVDVGTPS</sequence>
<evidence type="ECO:0000256" key="23">
    <source>
        <dbReference type="ARBA" id="ARBA00049413"/>
    </source>
</evidence>
<keyword evidence="18" id="KW-0325">Glycoprotein</keyword>
<evidence type="ECO:0000256" key="1">
    <source>
        <dbReference type="ARBA" id="ARBA00001936"/>
    </source>
</evidence>
<evidence type="ECO:0000256" key="9">
    <source>
        <dbReference type="ARBA" id="ARBA00022692"/>
    </source>
</evidence>
<dbReference type="InterPro" id="IPR027995">
    <property type="entry name" value="Galactosyl_T_N"/>
</dbReference>
<evidence type="ECO:0000313" key="26">
    <source>
        <dbReference type="Proteomes" id="UP000028990"/>
    </source>
</evidence>
<dbReference type="SUPFAM" id="SSF52490">
    <property type="entry name" value="Tubulin nucleotide-binding domain-like"/>
    <property type="match status" value="1"/>
</dbReference>
<comment type="cofactor">
    <cofactor evidence="1">
        <name>Mn(2+)</name>
        <dbReference type="ChEBI" id="CHEBI:29035"/>
    </cofactor>
</comment>
<evidence type="ECO:0000256" key="14">
    <source>
        <dbReference type="ARBA" id="ARBA00023034"/>
    </source>
</evidence>
<keyword evidence="9" id="KW-0812">Transmembrane</keyword>
<dbReference type="Proteomes" id="UP000028990">
    <property type="component" value="Unassembled WGS sequence"/>
</dbReference>
<protein>
    <recommendedName>
        <fullName evidence="22">N-acetyllactosamine synthase</fullName>
        <ecNumber evidence="20">2.4.1.90</ecNumber>
    </recommendedName>
    <alternativeName>
        <fullName evidence="22">N-acetyllactosamine synthase</fullName>
    </alternativeName>
    <alternativeName>
        <fullName evidence="21">Nal synthase</fullName>
    </alternativeName>
</protein>
<evidence type="ECO:0000256" key="16">
    <source>
        <dbReference type="ARBA" id="ARBA00023136"/>
    </source>
</evidence>
<dbReference type="GO" id="GO:0005975">
    <property type="term" value="P:carbohydrate metabolic process"/>
    <property type="evidence" value="ECO:0007669"/>
    <property type="project" value="InterPro"/>
</dbReference>
<evidence type="ECO:0000256" key="11">
    <source>
        <dbReference type="ARBA" id="ARBA00022741"/>
    </source>
</evidence>
<dbReference type="FunFam" id="3.30.1330.20:FF:000022">
    <property type="entry name" value="Tubulin alpha chain"/>
    <property type="match status" value="2"/>
</dbReference>
<accession>A0A091DW69</accession>
<evidence type="ECO:0000256" key="10">
    <source>
        <dbReference type="ARBA" id="ARBA00022723"/>
    </source>
</evidence>
<dbReference type="InterPro" id="IPR018316">
    <property type="entry name" value="Tubulin/FtsZ_2-layer-sand-dom"/>
</dbReference>
<feature type="domain" description="Tubulin/FtsZ 2-layer sandwich" evidence="24">
    <location>
        <begin position="144"/>
        <end position="262"/>
    </location>
</feature>
<dbReference type="PANTHER" id="PTHR19300">
    <property type="entry name" value="BETA-1,4-GALACTOSYLTRANSFERASE"/>
    <property type="match status" value="1"/>
</dbReference>
<keyword evidence="14" id="KW-0333">Golgi apparatus</keyword>
<evidence type="ECO:0000256" key="7">
    <source>
        <dbReference type="ARBA" id="ARBA00022676"/>
    </source>
</evidence>
<evidence type="ECO:0000256" key="18">
    <source>
        <dbReference type="ARBA" id="ARBA00023180"/>
    </source>
</evidence>
<keyword evidence="15" id="KW-0342">GTP-binding</keyword>
<dbReference type="EMBL" id="KN121817">
    <property type="protein sequence ID" value="KFO35322.1"/>
    <property type="molecule type" value="Genomic_DNA"/>
</dbReference>
<dbReference type="FunFam" id="3.90.550.10:FF:000028">
    <property type="entry name" value="beta-1,4-galactosyltransferase 1"/>
    <property type="match status" value="1"/>
</dbReference>
<evidence type="ECO:0000256" key="3">
    <source>
        <dbReference type="ARBA" id="ARBA00004496"/>
    </source>
</evidence>
<dbReference type="Pfam" id="PF02709">
    <property type="entry name" value="Glyco_transf_7C"/>
    <property type="match status" value="1"/>
</dbReference>
<dbReference type="GO" id="GO:0003945">
    <property type="term" value="F:N-acetyllactosamine synthase activity"/>
    <property type="evidence" value="ECO:0007669"/>
    <property type="project" value="UniProtKB-EC"/>
</dbReference>
<evidence type="ECO:0000256" key="22">
    <source>
        <dbReference type="ARBA" id="ARBA00042172"/>
    </source>
</evidence>
<evidence type="ECO:0000256" key="2">
    <source>
        <dbReference type="ARBA" id="ARBA00004323"/>
    </source>
</evidence>
<dbReference type="InterPro" id="IPR037103">
    <property type="entry name" value="Tubulin/FtsZ-like_C"/>
</dbReference>
<keyword evidence="8 25" id="KW-0808">Transferase</keyword>
<dbReference type="PRINTS" id="PR02050">
    <property type="entry name" value="B14GALTRFASE"/>
</dbReference>
<dbReference type="GO" id="GO:0046872">
    <property type="term" value="F:metal ion binding"/>
    <property type="evidence" value="ECO:0007669"/>
    <property type="project" value="UniProtKB-KW"/>
</dbReference>
<evidence type="ECO:0000256" key="17">
    <source>
        <dbReference type="ARBA" id="ARBA00023157"/>
    </source>
</evidence>
<dbReference type="GO" id="GO:0006487">
    <property type="term" value="P:protein N-linked glycosylation"/>
    <property type="evidence" value="ECO:0007669"/>
    <property type="project" value="TreeGrafter"/>
</dbReference>
<dbReference type="PANTHER" id="PTHR19300:SF5">
    <property type="entry name" value="BETA-1,4-GALACTOSYLTRANSFERASE 1"/>
    <property type="match status" value="1"/>
</dbReference>
<dbReference type="InterPro" id="IPR029044">
    <property type="entry name" value="Nucleotide-diphossugar_trans"/>
</dbReference>
<evidence type="ECO:0000256" key="21">
    <source>
        <dbReference type="ARBA" id="ARBA00041655"/>
    </source>
</evidence>
<dbReference type="InterPro" id="IPR027791">
    <property type="entry name" value="Galactosyl_T_C"/>
</dbReference>
<dbReference type="GO" id="GO:0008092">
    <property type="term" value="F:cytoskeletal protein binding"/>
    <property type="evidence" value="ECO:0007669"/>
    <property type="project" value="TreeGrafter"/>
</dbReference>
<keyword evidence="7 25" id="KW-0328">Glycosyltransferase</keyword>
<evidence type="ECO:0000256" key="6">
    <source>
        <dbReference type="ARBA" id="ARBA00022490"/>
    </source>
</evidence>
<dbReference type="Gene3D" id="3.30.1330.20">
    <property type="entry name" value="Tubulin/FtsZ, C-terminal domain"/>
    <property type="match status" value="2"/>
</dbReference>
<evidence type="ECO:0000313" key="25">
    <source>
        <dbReference type="EMBL" id="KFO35322.1"/>
    </source>
</evidence>
<dbReference type="GO" id="GO:0003831">
    <property type="term" value="F:beta-N-acetylglucosaminylglycopeptide beta-1,4-galactosyltransferase activity"/>
    <property type="evidence" value="ECO:0007669"/>
    <property type="project" value="TreeGrafter"/>
</dbReference>
<evidence type="ECO:0000256" key="19">
    <source>
        <dbReference type="ARBA" id="ARBA00023211"/>
    </source>
</evidence>
<dbReference type="InterPro" id="IPR036525">
    <property type="entry name" value="Tubulin/FtsZ_GTPase_sf"/>
</dbReference>
<feature type="domain" description="Tubulin/FtsZ 2-layer sandwich" evidence="24">
    <location>
        <begin position="52"/>
        <end position="143"/>
    </location>
</feature>
<dbReference type="InterPro" id="IPR008280">
    <property type="entry name" value="Tub_FtsZ_C"/>
</dbReference>
<evidence type="ECO:0000256" key="12">
    <source>
        <dbReference type="ARBA" id="ARBA00022968"/>
    </source>
</evidence>
<dbReference type="Pfam" id="PF03953">
    <property type="entry name" value="Tubulin_C"/>
    <property type="match status" value="2"/>
</dbReference>
<keyword evidence="10" id="KW-0479">Metal-binding</keyword>
<dbReference type="UniPathway" id="UPA00378"/>
<dbReference type="eggNOG" id="KOG3916">
    <property type="taxonomic scope" value="Eukaryota"/>
</dbReference>
<dbReference type="GO" id="GO:0005525">
    <property type="term" value="F:GTP binding"/>
    <property type="evidence" value="ECO:0007669"/>
    <property type="project" value="UniProtKB-KW"/>
</dbReference>
<dbReference type="Gene3D" id="3.90.550.10">
    <property type="entry name" value="Spore Coat Polysaccharide Biosynthesis Protein SpsA, Chain A"/>
    <property type="match status" value="1"/>
</dbReference>
<keyword evidence="6" id="KW-0963">Cytoplasm</keyword>
<dbReference type="SUPFAM" id="SSF53448">
    <property type="entry name" value="Nucleotide-diphospho-sugar transferases"/>
    <property type="match status" value="1"/>
</dbReference>
<proteinExistence type="inferred from homology"/>
<keyword evidence="11" id="KW-0547">Nucleotide-binding</keyword>